<organism evidence="3 4">
    <name type="scientific">Psychroflexus lacisalsi</name>
    <dbReference type="NCBI Taxonomy" id="503928"/>
    <lineage>
        <taxon>Bacteria</taxon>
        <taxon>Pseudomonadati</taxon>
        <taxon>Bacteroidota</taxon>
        <taxon>Flavobacteriia</taxon>
        <taxon>Flavobacteriales</taxon>
        <taxon>Flavobacteriaceae</taxon>
        <taxon>Psychroflexus</taxon>
    </lineage>
</organism>
<dbReference type="Pfam" id="PF04773">
    <property type="entry name" value="FecR"/>
    <property type="match status" value="1"/>
</dbReference>
<dbReference type="RefSeq" id="WP_224453656.1">
    <property type="nucleotide sequence ID" value="NZ_BAAAGG010000005.1"/>
</dbReference>
<dbReference type="PANTHER" id="PTHR30273">
    <property type="entry name" value="PERIPLASMIC SIGNAL SENSOR AND SIGMA FACTOR ACTIVATOR FECR-RELATED"/>
    <property type="match status" value="1"/>
</dbReference>
<reference evidence="3 4" key="1">
    <citation type="journal article" date="2019" name="Int. J. Syst. Evol. Microbiol.">
        <title>The Global Catalogue of Microorganisms (GCM) 10K type strain sequencing project: providing services to taxonomists for standard genome sequencing and annotation.</title>
        <authorList>
            <consortium name="The Broad Institute Genomics Platform"/>
            <consortium name="The Broad Institute Genome Sequencing Center for Infectious Disease"/>
            <person name="Wu L."/>
            <person name="Ma J."/>
        </authorList>
    </citation>
    <scope>NUCLEOTIDE SEQUENCE [LARGE SCALE GENOMIC DNA]</scope>
    <source>
        <strain evidence="3 4">JCM 16231</strain>
    </source>
</reference>
<keyword evidence="1" id="KW-0472">Membrane</keyword>
<proteinExistence type="predicted"/>
<evidence type="ECO:0000313" key="4">
    <source>
        <dbReference type="Proteomes" id="UP001500185"/>
    </source>
</evidence>
<dbReference type="InterPro" id="IPR012373">
    <property type="entry name" value="Ferrdict_sens_TM"/>
</dbReference>
<dbReference type="PANTHER" id="PTHR30273:SF2">
    <property type="entry name" value="PROTEIN FECR"/>
    <property type="match status" value="1"/>
</dbReference>
<comment type="caution">
    <text evidence="3">The sequence shown here is derived from an EMBL/GenBank/DDBJ whole genome shotgun (WGS) entry which is preliminary data.</text>
</comment>
<keyword evidence="1" id="KW-0812">Transmembrane</keyword>
<dbReference type="InterPro" id="IPR006860">
    <property type="entry name" value="FecR"/>
</dbReference>
<dbReference type="Proteomes" id="UP001500185">
    <property type="component" value="Unassembled WGS sequence"/>
</dbReference>
<dbReference type="PIRSF" id="PIRSF018266">
    <property type="entry name" value="FecR"/>
    <property type="match status" value="1"/>
</dbReference>
<evidence type="ECO:0000259" key="2">
    <source>
        <dbReference type="Pfam" id="PF04773"/>
    </source>
</evidence>
<evidence type="ECO:0000313" key="3">
    <source>
        <dbReference type="EMBL" id="GAA0756133.1"/>
    </source>
</evidence>
<feature type="domain" description="FecR protein" evidence="2">
    <location>
        <begin position="173"/>
        <end position="268"/>
    </location>
</feature>
<keyword evidence="1" id="KW-1133">Transmembrane helix</keyword>
<feature type="transmembrane region" description="Helical" evidence="1">
    <location>
        <begin position="78"/>
        <end position="98"/>
    </location>
</feature>
<gene>
    <name evidence="3" type="ORF">GCM10009433_11260</name>
</gene>
<sequence>MNPEKLIDKYLEDNLSLKERYHLNNWVKKDLKNLNIFKEKIKSYSYVIPLHFDTDKAFEKFYNQIQLNKQKRGRRLKLISIAASFMVLIALGFIYNHLEVNKVSKENLSSKEINGSLKNIQITLPDGSQQIIDKKSTEYVKTSNGKLVASKSDNIIVFGNKNKAEIDTSITQINIPYGEKFRLKLSDGTLVWLNSGTSFRFPQNFDTNSNIRQVEVIGEAYFEVLSDQNKPFIVNTPSVNIKVLGTHFNVASYTNDHSTKTTLMEGKVHVYRNFQNEIALELNPNQQAIFKKTDLSLSINNVDADKFNSWIEDVLVVDGLSFLELKKKLERR</sequence>
<evidence type="ECO:0000256" key="1">
    <source>
        <dbReference type="SAM" id="Phobius"/>
    </source>
</evidence>
<protein>
    <recommendedName>
        <fullName evidence="2">FecR protein domain-containing protein</fullName>
    </recommendedName>
</protein>
<accession>A0ABN1K674</accession>
<keyword evidence="4" id="KW-1185">Reference proteome</keyword>
<dbReference type="Gene3D" id="2.60.120.1440">
    <property type="match status" value="1"/>
</dbReference>
<name>A0ABN1K674_9FLAO</name>
<dbReference type="EMBL" id="BAAAGG010000005">
    <property type="protein sequence ID" value="GAA0756133.1"/>
    <property type="molecule type" value="Genomic_DNA"/>
</dbReference>